<feature type="transmembrane region" description="Helical" evidence="6">
    <location>
        <begin position="84"/>
        <end position="117"/>
    </location>
</feature>
<evidence type="ECO:0000256" key="2">
    <source>
        <dbReference type="ARBA" id="ARBA00008017"/>
    </source>
</evidence>
<dbReference type="Proteomes" id="UP000078596">
    <property type="component" value="Chromosome"/>
</dbReference>
<feature type="region of interest" description="Disordered" evidence="7">
    <location>
        <begin position="191"/>
        <end position="219"/>
    </location>
</feature>
<dbReference type="AlphaFoldDB" id="A0A191ZF70"/>
<dbReference type="InterPro" id="IPR023408">
    <property type="entry name" value="MscS_beta-dom_sf"/>
</dbReference>
<dbReference type="GO" id="GO:0008381">
    <property type="term" value="F:mechanosensitive monoatomic ion channel activity"/>
    <property type="evidence" value="ECO:0007669"/>
    <property type="project" value="InterPro"/>
</dbReference>
<dbReference type="STRING" id="1860122.A9404_03170"/>
<dbReference type="Pfam" id="PF00924">
    <property type="entry name" value="MS_channel_2nd"/>
    <property type="match status" value="1"/>
</dbReference>
<comment type="caution">
    <text evidence="6">Lacks conserved residue(s) required for the propagation of feature annotation.</text>
</comment>
<evidence type="ECO:0000313" key="9">
    <source>
        <dbReference type="EMBL" id="ANJ66510.1"/>
    </source>
</evidence>
<comment type="subunit">
    <text evidence="6">Homoheptamer.</text>
</comment>
<dbReference type="OrthoDB" id="8685113at2"/>
<proteinExistence type="inferred from homology"/>
<keyword evidence="6" id="KW-0997">Cell inner membrane</keyword>
<keyword evidence="6" id="KW-0407">Ion channel</keyword>
<keyword evidence="6" id="KW-0406">Ion transport</keyword>
<dbReference type="EMBL" id="CP016027">
    <property type="protein sequence ID" value="ANJ66510.1"/>
    <property type="molecule type" value="Genomic_DNA"/>
</dbReference>
<feature type="transmembrane region" description="Helical" evidence="6">
    <location>
        <begin position="12"/>
        <end position="36"/>
    </location>
</feature>
<dbReference type="PANTHER" id="PTHR30221:SF8">
    <property type="entry name" value="SMALL-CONDUCTANCE MECHANOSENSITIVE CHANNEL"/>
    <property type="match status" value="1"/>
</dbReference>
<dbReference type="Gene3D" id="2.30.30.60">
    <property type="match status" value="1"/>
</dbReference>
<feature type="transmembrane region" description="Helical" evidence="6">
    <location>
        <begin position="56"/>
        <end position="78"/>
    </location>
</feature>
<dbReference type="SUPFAM" id="SSF50182">
    <property type="entry name" value="Sm-like ribonucleoproteins"/>
    <property type="match status" value="1"/>
</dbReference>
<keyword evidence="5 6" id="KW-0472">Membrane</keyword>
<keyword evidence="6" id="KW-1003">Cell membrane</keyword>
<feature type="domain" description="Mechanosensitive ion channel MscS" evidence="8">
    <location>
        <begin position="105"/>
        <end position="166"/>
    </location>
</feature>
<comment type="subcellular location">
    <subcellularLocation>
        <location evidence="6">Cell inner membrane</location>
        <topology evidence="6">Multi-pass membrane protein</topology>
    </subcellularLocation>
    <subcellularLocation>
        <location evidence="1">Membrane</location>
        <topology evidence="1">Multi-pass membrane protein</topology>
    </subcellularLocation>
</comment>
<evidence type="ECO:0000256" key="7">
    <source>
        <dbReference type="SAM" id="MobiDB-lite"/>
    </source>
</evidence>
<gene>
    <name evidence="9" type="ORF">A9404_03170</name>
</gene>
<keyword evidence="6" id="KW-0813">Transport</keyword>
<dbReference type="InterPro" id="IPR045275">
    <property type="entry name" value="MscS_archaea/bacteria_type"/>
</dbReference>
<dbReference type="InterPro" id="IPR011014">
    <property type="entry name" value="MscS_channel_TM-2"/>
</dbReference>
<dbReference type="PANTHER" id="PTHR30221">
    <property type="entry name" value="SMALL-CONDUCTANCE MECHANOSENSITIVE CHANNEL"/>
    <property type="match status" value="1"/>
</dbReference>
<keyword evidence="10" id="KW-1185">Reference proteome</keyword>
<dbReference type="KEGG" id="haz:A9404_03170"/>
<evidence type="ECO:0000256" key="3">
    <source>
        <dbReference type="ARBA" id="ARBA00022692"/>
    </source>
</evidence>
<accession>A0A191ZF70</accession>
<evidence type="ECO:0000256" key="4">
    <source>
        <dbReference type="ARBA" id="ARBA00022989"/>
    </source>
</evidence>
<protein>
    <recommendedName>
        <fullName evidence="6">Small-conductance mechanosensitive channel</fullName>
    </recommendedName>
</protein>
<dbReference type="GO" id="GO:0005886">
    <property type="term" value="C:plasma membrane"/>
    <property type="evidence" value="ECO:0007669"/>
    <property type="project" value="UniProtKB-SubCell"/>
</dbReference>
<dbReference type="InterPro" id="IPR006685">
    <property type="entry name" value="MscS_channel_2nd"/>
</dbReference>
<evidence type="ECO:0000313" key="10">
    <source>
        <dbReference type="Proteomes" id="UP000078596"/>
    </source>
</evidence>
<name>A0A191ZF70_9GAMM</name>
<evidence type="ECO:0000256" key="5">
    <source>
        <dbReference type="ARBA" id="ARBA00023136"/>
    </source>
</evidence>
<keyword evidence="3 6" id="KW-0812">Transmembrane</keyword>
<evidence type="ECO:0000259" key="8">
    <source>
        <dbReference type="Pfam" id="PF00924"/>
    </source>
</evidence>
<comment type="similarity">
    <text evidence="2 6">Belongs to the MscS (TC 1.A.23) family.</text>
</comment>
<organism evidence="9 10">
    <name type="scientific">Halothiobacillus diazotrophicus</name>
    <dbReference type="NCBI Taxonomy" id="1860122"/>
    <lineage>
        <taxon>Bacteria</taxon>
        <taxon>Pseudomonadati</taxon>
        <taxon>Pseudomonadota</taxon>
        <taxon>Gammaproteobacteria</taxon>
        <taxon>Chromatiales</taxon>
        <taxon>Halothiobacillaceae</taxon>
        <taxon>Halothiobacillus</taxon>
    </lineage>
</organism>
<dbReference type="RefSeq" id="WP_066098596.1">
    <property type="nucleotide sequence ID" value="NZ_CP016027.1"/>
</dbReference>
<reference evidence="9 10" key="1">
    <citation type="submission" date="2016-06" db="EMBL/GenBank/DDBJ databases">
        <title>Insight into the functional genes involving in sulfur oxidation in Pearl River water.</title>
        <authorList>
            <person name="Luo J."/>
            <person name="Tan X."/>
            <person name="Lin W."/>
        </authorList>
    </citation>
    <scope>NUCLEOTIDE SEQUENCE [LARGE SCALE GENOMIC DNA]</scope>
    <source>
        <strain evidence="9 10">LS2</strain>
    </source>
</reference>
<dbReference type="Gene3D" id="1.10.287.1260">
    <property type="match status" value="1"/>
</dbReference>
<dbReference type="SUPFAM" id="SSF82861">
    <property type="entry name" value="Mechanosensitive channel protein MscS (YggB), transmembrane region"/>
    <property type="match status" value="1"/>
</dbReference>
<sequence>MSEWTLHGQPAWQVIGPAILLLVIGIVTILVVQRYLATYLRRIALHSPMSTGTAVFLRRGIVSALWVVLILLLLRQVGVNVDGIWALLASTLAVVGVGLLAVWTMASNITASLFIWIWRPYEMGDHLELLPDEIAGRAVDRNLMFTALRAEDGSVLMIPNNMFFQRIVRRKPSIHRLTEYEAWEEEQPGGVLSRSGHAATETTVSATDVVEGPAGGGAN</sequence>
<comment type="function">
    <text evidence="6">Mechanosensitive channel that participates in the regulation of osmotic pressure changes within the cell, opening in response to stretch forces in the membrane lipid bilayer, without the need for other proteins. Contributes to normal resistance to hypoosmotic shock. Forms an ion channel of 1.0 nanosiemens conductance with a slight preference for anions.</text>
</comment>
<evidence type="ECO:0000256" key="1">
    <source>
        <dbReference type="ARBA" id="ARBA00004141"/>
    </source>
</evidence>
<dbReference type="InterPro" id="IPR010920">
    <property type="entry name" value="LSM_dom_sf"/>
</dbReference>
<evidence type="ECO:0000256" key="6">
    <source>
        <dbReference type="RuleBase" id="RU369025"/>
    </source>
</evidence>
<keyword evidence="4 6" id="KW-1133">Transmembrane helix</keyword>